<accession>A0A0H2RHN4</accession>
<dbReference type="GO" id="GO:0008270">
    <property type="term" value="F:zinc ion binding"/>
    <property type="evidence" value="ECO:0007669"/>
    <property type="project" value="UniProtKB-KW"/>
</dbReference>
<dbReference type="PANTHER" id="PTHR28069:SF2">
    <property type="entry name" value="GH20023P"/>
    <property type="match status" value="1"/>
</dbReference>
<dbReference type="OrthoDB" id="432970at2759"/>
<evidence type="ECO:0000313" key="7">
    <source>
        <dbReference type="Proteomes" id="UP000053477"/>
    </source>
</evidence>
<name>A0A0H2RHN4_9AGAM</name>
<dbReference type="InParanoid" id="A0A0H2RHN4"/>
<dbReference type="PROSITE" id="PS01360">
    <property type="entry name" value="ZF_MYND_1"/>
    <property type="match status" value="1"/>
</dbReference>
<keyword evidence="3" id="KW-0862">Zinc</keyword>
<evidence type="ECO:0000256" key="2">
    <source>
        <dbReference type="ARBA" id="ARBA00022771"/>
    </source>
</evidence>
<keyword evidence="7" id="KW-1185">Reference proteome</keyword>
<dbReference type="Pfam" id="PF01753">
    <property type="entry name" value="zf-MYND"/>
    <property type="match status" value="1"/>
</dbReference>
<evidence type="ECO:0000256" key="1">
    <source>
        <dbReference type="ARBA" id="ARBA00022723"/>
    </source>
</evidence>
<keyword evidence="2 4" id="KW-0863">Zinc-finger</keyword>
<proteinExistence type="predicted"/>
<dbReference type="PROSITE" id="PS50865">
    <property type="entry name" value="ZF_MYND_2"/>
    <property type="match status" value="1"/>
</dbReference>
<sequence length="516" mass="59408">MNSVSIFSYDHAKHTNLAIIGTACFVCQKIPEELLRCQRCKRISYCSAECQAKDSEGHEKICLSLQMMPSSTPSYKRRLVFERGDTPYDLEPEIYLLYVEERKVYWRLVAKEDKLNVHMDILLYQPRCAVCLRSADDMRQLYDPGYTTLLHCPDCRATFVCSEAHRAEYHDEHCRQLEEGESYTECEMNKRAYENSLEIVTRGWTKGETLWFPMRRKSEYAPLPSSWEEWFADPANLCPPDSSPVLNRVRTKQLSIPMTILYGMELFDKAAGDLPLLSTRTELEIAVIGAKEFELKFGGLACFEEILHSLPSLRRLTLRFIGPDIDRGMRGAQGVDREVLDWIPCTLCEERGVELIHTIHPTLFHDYVKKHVTEVDGTEGPTYAWPDLAVTFNSGMGLNHHNISSWTPTLEALAENGVPTLCTSFLERESEEDEEYLNRHRCNIVINRHKNPWRSEVVTKMVFARKYFFSYNGFIQGFRGKEEEKEGSASNGRLGLVDEEKMIALMFNALMSLRGL</sequence>
<protein>
    <recommendedName>
        <fullName evidence="5">MYND-type domain-containing protein</fullName>
    </recommendedName>
</protein>
<evidence type="ECO:0000256" key="4">
    <source>
        <dbReference type="PROSITE-ProRule" id="PRU00134"/>
    </source>
</evidence>
<evidence type="ECO:0000256" key="3">
    <source>
        <dbReference type="ARBA" id="ARBA00022833"/>
    </source>
</evidence>
<dbReference type="InterPro" id="IPR002893">
    <property type="entry name" value="Znf_MYND"/>
</dbReference>
<dbReference type="InterPro" id="IPR046824">
    <property type="entry name" value="Mss51-like_C"/>
</dbReference>
<keyword evidence="1" id="KW-0479">Metal-binding</keyword>
<dbReference type="PANTHER" id="PTHR28069">
    <property type="entry name" value="GH20023P"/>
    <property type="match status" value="1"/>
</dbReference>
<dbReference type="EMBL" id="KQ086001">
    <property type="protein sequence ID" value="KLO11379.1"/>
    <property type="molecule type" value="Genomic_DNA"/>
</dbReference>
<evidence type="ECO:0000259" key="5">
    <source>
        <dbReference type="PROSITE" id="PS50865"/>
    </source>
</evidence>
<dbReference type="Gene3D" id="6.10.140.2220">
    <property type="match status" value="1"/>
</dbReference>
<dbReference type="SUPFAM" id="SSF144232">
    <property type="entry name" value="HIT/MYND zinc finger-like"/>
    <property type="match status" value="1"/>
</dbReference>
<dbReference type="AlphaFoldDB" id="A0A0H2RHN4"/>
<organism evidence="6 7">
    <name type="scientific">Schizopora paradoxa</name>
    <dbReference type="NCBI Taxonomy" id="27342"/>
    <lineage>
        <taxon>Eukaryota</taxon>
        <taxon>Fungi</taxon>
        <taxon>Dikarya</taxon>
        <taxon>Basidiomycota</taxon>
        <taxon>Agaricomycotina</taxon>
        <taxon>Agaricomycetes</taxon>
        <taxon>Hymenochaetales</taxon>
        <taxon>Schizoporaceae</taxon>
        <taxon>Schizopora</taxon>
    </lineage>
</organism>
<feature type="domain" description="MYND-type" evidence="5">
    <location>
        <begin position="24"/>
        <end position="62"/>
    </location>
</feature>
<dbReference type="STRING" id="27342.A0A0H2RHN4"/>
<reference evidence="6 7" key="1">
    <citation type="submission" date="2015-04" db="EMBL/GenBank/DDBJ databases">
        <title>Complete genome sequence of Schizopora paradoxa KUC8140, a cosmopolitan wood degrader in East Asia.</title>
        <authorList>
            <consortium name="DOE Joint Genome Institute"/>
            <person name="Min B."/>
            <person name="Park H."/>
            <person name="Jang Y."/>
            <person name="Kim J.-J."/>
            <person name="Kim K.H."/>
            <person name="Pangilinan J."/>
            <person name="Lipzen A."/>
            <person name="Riley R."/>
            <person name="Grigoriev I.V."/>
            <person name="Spatafora J.W."/>
            <person name="Choi I.-G."/>
        </authorList>
    </citation>
    <scope>NUCLEOTIDE SEQUENCE [LARGE SCALE GENOMIC DNA]</scope>
    <source>
        <strain evidence="6 7">KUC8140</strain>
    </source>
</reference>
<evidence type="ECO:0000313" key="6">
    <source>
        <dbReference type="EMBL" id="KLO11379.1"/>
    </source>
</evidence>
<dbReference type="Pfam" id="PF20179">
    <property type="entry name" value="MSS51_C"/>
    <property type="match status" value="1"/>
</dbReference>
<dbReference type="Proteomes" id="UP000053477">
    <property type="component" value="Unassembled WGS sequence"/>
</dbReference>
<gene>
    <name evidence="6" type="ORF">SCHPADRAFT_473344</name>
</gene>